<dbReference type="InterPro" id="IPR024975">
    <property type="entry name" value="NOV_C"/>
</dbReference>
<feature type="transmembrane region" description="Helical" evidence="2">
    <location>
        <begin position="174"/>
        <end position="201"/>
    </location>
</feature>
<organism evidence="4 5">
    <name type="scientific">Triangularia verruculosa</name>
    <dbReference type="NCBI Taxonomy" id="2587418"/>
    <lineage>
        <taxon>Eukaryota</taxon>
        <taxon>Fungi</taxon>
        <taxon>Dikarya</taxon>
        <taxon>Ascomycota</taxon>
        <taxon>Pezizomycotina</taxon>
        <taxon>Sordariomycetes</taxon>
        <taxon>Sordariomycetidae</taxon>
        <taxon>Sordariales</taxon>
        <taxon>Podosporaceae</taxon>
        <taxon>Triangularia</taxon>
    </lineage>
</organism>
<keyword evidence="2" id="KW-0812">Transmembrane</keyword>
<sequence length="490" mass="55338">MNKICSSAVPDDPKGLVLVFGLHHRKLSGQHIFLLSCITPTVKEIALYRVSVTQLAQNLQTQGLNNSNNVAHLIHPALPSYWYWGISGICDVFEAPSPEEGAQNCRRAFPPTQNLLALLEESLRDSLGHDNRFSNYNNNDTERVIRNVISSWNATISKPRVASFLREKEDGLAVWLKASVGLVIAAVVLDFGIAIVAPCLFREPDKTLSSLSFVSELLALGAGVSAVLSMKYGVRGAAMSSESGGPAIIVLFVGVAIRTLPIAMGLFSFHDPRPRYPQDWRPPPRPYDDYYPPPPGPPHIPLVPIPPPTAPRNPPVDPESRRKDIGYAGEKFIFNFFRQRSLPKWSYHNWTSGLRSWKGEYPDFDGWERDHADFTYDDIHGRMRQVLSIHGAQILPHWQREFFPWGQRGARYHIEVKSTPLNCETPFFISKDQVRKMQLYAHSPMNAYIIARVYHVESATPRVRWFSNPLQNGDLELLPLENGKFEVRTR</sequence>
<reference evidence="4" key="2">
    <citation type="submission" date="2023-05" db="EMBL/GenBank/DDBJ databases">
        <authorList>
            <consortium name="Lawrence Berkeley National Laboratory"/>
            <person name="Steindorff A."/>
            <person name="Hensen N."/>
            <person name="Bonometti L."/>
            <person name="Westerberg I."/>
            <person name="Brannstrom I.O."/>
            <person name="Guillou S."/>
            <person name="Cros-Aarteil S."/>
            <person name="Calhoun S."/>
            <person name="Haridas S."/>
            <person name="Kuo A."/>
            <person name="Mondo S."/>
            <person name="Pangilinan J."/>
            <person name="Riley R."/>
            <person name="Labutti K."/>
            <person name="Andreopoulos B."/>
            <person name="Lipzen A."/>
            <person name="Chen C."/>
            <person name="Yanf M."/>
            <person name="Daum C."/>
            <person name="Ng V."/>
            <person name="Clum A."/>
            <person name="Ohm R."/>
            <person name="Martin F."/>
            <person name="Silar P."/>
            <person name="Natvig D."/>
            <person name="Lalanne C."/>
            <person name="Gautier V."/>
            <person name="Ament-Velasquez S.L."/>
            <person name="Kruys A."/>
            <person name="Hutchinson M.I."/>
            <person name="Powell A.J."/>
            <person name="Barry K."/>
            <person name="Miller A.N."/>
            <person name="Grigoriev I.V."/>
            <person name="Debuchy R."/>
            <person name="Gladieux P."/>
            <person name="Thoren M.H."/>
            <person name="Johannesson H."/>
        </authorList>
    </citation>
    <scope>NUCLEOTIDE SEQUENCE</scope>
    <source>
        <strain evidence="4">CBS 315.58</strain>
    </source>
</reference>
<dbReference type="Pfam" id="PF13020">
    <property type="entry name" value="NOV_C"/>
    <property type="match status" value="1"/>
</dbReference>
<feature type="transmembrane region" description="Helical" evidence="2">
    <location>
        <begin position="246"/>
        <end position="269"/>
    </location>
</feature>
<feature type="compositionally biased region" description="Pro residues" evidence="1">
    <location>
        <begin position="298"/>
        <end position="317"/>
    </location>
</feature>
<evidence type="ECO:0000259" key="3">
    <source>
        <dbReference type="Pfam" id="PF13020"/>
    </source>
</evidence>
<proteinExistence type="predicted"/>
<reference evidence="4" key="1">
    <citation type="journal article" date="2023" name="Mol. Phylogenet. Evol.">
        <title>Genome-scale phylogeny and comparative genomics of the fungal order Sordariales.</title>
        <authorList>
            <person name="Hensen N."/>
            <person name="Bonometti L."/>
            <person name="Westerberg I."/>
            <person name="Brannstrom I.O."/>
            <person name="Guillou S."/>
            <person name="Cros-Aarteil S."/>
            <person name="Calhoun S."/>
            <person name="Haridas S."/>
            <person name="Kuo A."/>
            <person name="Mondo S."/>
            <person name="Pangilinan J."/>
            <person name="Riley R."/>
            <person name="LaButti K."/>
            <person name="Andreopoulos B."/>
            <person name="Lipzen A."/>
            <person name="Chen C."/>
            <person name="Yan M."/>
            <person name="Daum C."/>
            <person name="Ng V."/>
            <person name="Clum A."/>
            <person name="Steindorff A."/>
            <person name="Ohm R.A."/>
            <person name="Martin F."/>
            <person name="Silar P."/>
            <person name="Natvig D.O."/>
            <person name="Lalanne C."/>
            <person name="Gautier V."/>
            <person name="Ament-Velasquez S.L."/>
            <person name="Kruys A."/>
            <person name="Hutchinson M.I."/>
            <person name="Powell A.J."/>
            <person name="Barry K."/>
            <person name="Miller A.N."/>
            <person name="Grigoriev I.V."/>
            <person name="Debuchy R."/>
            <person name="Gladieux P."/>
            <person name="Hiltunen Thoren M."/>
            <person name="Johannesson H."/>
        </authorList>
    </citation>
    <scope>NUCLEOTIDE SEQUENCE</scope>
    <source>
        <strain evidence="4">CBS 315.58</strain>
    </source>
</reference>
<dbReference type="AlphaFoldDB" id="A0AAN6XMY1"/>
<feature type="region of interest" description="Disordered" evidence="1">
    <location>
        <begin position="298"/>
        <end position="322"/>
    </location>
</feature>
<accession>A0AAN6XMY1</accession>
<evidence type="ECO:0000313" key="4">
    <source>
        <dbReference type="EMBL" id="KAK4203355.1"/>
    </source>
</evidence>
<keyword evidence="2" id="KW-0472">Membrane</keyword>
<feature type="domain" description="Protein NO VEIN C-terminal" evidence="3">
    <location>
        <begin position="408"/>
        <end position="463"/>
    </location>
</feature>
<evidence type="ECO:0000256" key="1">
    <source>
        <dbReference type="SAM" id="MobiDB-lite"/>
    </source>
</evidence>
<gene>
    <name evidence="4" type="ORF">QBC40DRAFT_316979</name>
</gene>
<evidence type="ECO:0000256" key="2">
    <source>
        <dbReference type="SAM" id="Phobius"/>
    </source>
</evidence>
<comment type="caution">
    <text evidence="4">The sequence shown here is derived from an EMBL/GenBank/DDBJ whole genome shotgun (WGS) entry which is preliminary data.</text>
</comment>
<evidence type="ECO:0000313" key="5">
    <source>
        <dbReference type="Proteomes" id="UP001303160"/>
    </source>
</evidence>
<feature type="transmembrane region" description="Helical" evidence="2">
    <location>
        <begin position="213"/>
        <end position="234"/>
    </location>
</feature>
<keyword evidence="5" id="KW-1185">Reference proteome</keyword>
<keyword evidence="2" id="KW-1133">Transmembrane helix</keyword>
<protein>
    <recommendedName>
        <fullName evidence="3">Protein NO VEIN C-terminal domain-containing protein</fullName>
    </recommendedName>
</protein>
<dbReference type="EMBL" id="MU863889">
    <property type="protein sequence ID" value="KAK4203355.1"/>
    <property type="molecule type" value="Genomic_DNA"/>
</dbReference>
<dbReference type="Proteomes" id="UP001303160">
    <property type="component" value="Unassembled WGS sequence"/>
</dbReference>
<name>A0AAN6XMY1_9PEZI</name>